<accession>A0A8B8ZTA9</accession>
<proteinExistence type="inferred from homology"/>
<evidence type="ECO:0000256" key="10">
    <source>
        <dbReference type="SAM" id="SignalP"/>
    </source>
</evidence>
<keyword evidence="5" id="KW-0677">Repeat</keyword>
<dbReference type="InterPro" id="IPR018108">
    <property type="entry name" value="MCP_transmembrane"/>
</dbReference>
<evidence type="ECO:0000313" key="11">
    <source>
        <dbReference type="Proteomes" id="UP000228380"/>
    </source>
</evidence>
<dbReference type="FunFam" id="1.50.40.10:FF:000162">
    <property type="entry name" value="Mitochondrial substrate carrier protein-like"/>
    <property type="match status" value="1"/>
</dbReference>
<keyword evidence="7 8" id="KW-0472">Membrane</keyword>
<dbReference type="PANTHER" id="PTHR45667">
    <property type="entry name" value="S-ADENOSYLMETHIONINE MITOCHONDRIAL CARRIER PROTEIN"/>
    <property type="match status" value="1"/>
</dbReference>
<keyword evidence="3 9" id="KW-0813">Transport</keyword>
<dbReference type="PROSITE" id="PS50920">
    <property type="entry name" value="SOLCAR"/>
    <property type="match status" value="3"/>
</dbReference>
<keyword evidence="10" id="KW-0732">Signal</keyword>
<dbReference type="GeneID" id="103718653"/>
<keyword evidence="6" id="KW-1133">Transmembrane helix</keyword>
<dbReference type="Pfam" id="PF00153">
    <property type="entry name" value="Mito_carr"/>
    <property type="match status" value="3"/>
</dbReference>
<evidence type="ECO:0000256" key="5">
    <source>
        <dbReference type="ARBA" id="ARBA00022737"/>
    </source>
</evidence>
<evidence type="ECO:0000256" key="7">
    <source>
        <dbReference type="ARBA" id="ARBA00023136"/>
    </source>
</evidence>
<feature type="repeat" description="Solcar" evidence="8">
    <location>
        <begin position="87"/>
        <end position="170"/>
    </location>
</feature>
<evidence type="ECO:0000256" key="4">
    <source>
        <dbReference type="ARBA" id="ARBA00022692"/>
    </source>
</evidence>
<evidence type="ECO:0000256" key="9">
    <source>
        <dbReference type="RuleBase" id="RU000488"/>
    </source>
</evidence>
<dbReference type="RefSeq" id="XP_038977501.1">
    <property type="nucleotide sequence ID" value="XM_039121573.1"/>
</dbReference>
<dbReference type="Proteomes" id="UP000228380">
    <property type="component" value="Unplaced"/>
</dbReference>
<dbReference type="SUPFAM" id="SSF103506">
    <property type="entry name" value="Mitochondrial carrier"/>
    <property type="match status" value="1"/>
</dbReference>
<dbReference type="GO" id="GO:0055085">
    <property type="term" value="P:transmembrane transport"/>
    <property type="evidence" value="ECO:0007669"/>
    <property type="project" value="InterPro"/>
</dbReference>
<dbReference type="FunFam" id="1.50.40.10:FF:000080">
    <property type="entry name" value="Mitochondrial substrate carrier protein-like"/>
    <property type="match status" value="1"/>
</dbReference>
<evidence type="ECO:0000256" key="8">
    <source>
        <dbReference type="PROSITE-ProRule" id="PRU00282"/>
    </source>
</evidence>
<feature type="repeat" description="Solcar" evidence="8">
    <location>
        <begin position="181"/>
        <end position="269"/>
    </location>
</feature>
<feature type="repeat" description="Solcar" evidence="8">
    <location>
        <begin position="1"/>
        <end position="78"/>
    </location>
</feature>
<gene>
    <name evidence="12" type="primary">LOC103718653</name>
</gene>
<evidence type="ECO:0000313" key="12">
    <source>
        <dbReference type="RefSeq" id="XP_038977501.1"/>
    </source>
</evidence>
<organism evidence="11 12">
    <name type="scientific">Phoenix dactylifera</name>
    <name type="common">Date palm</name>
    <dbReference type="NCBI Taxonomy" id="42345"/>
    <lineage>
        <taxon>Eukaryota</taxon>
        <taxon>Viridiplantae</taxon>
        <taxon>Streptophyta</taxon>
        <taxon>Embryophyta</taxon>
        <taxon>Tracheophyta</taxon>
        <taxon>Spermatophyta</taxon>
        <taxon>Magnoliopsida</taxon>
        <taxon>Liliopsida</taxon>
        <taxon>Arecaceae</taxon>
        <taxon>Coryphoideae</taxon>
        <taxon>Phoeniceae</taxon>
        <taxon>Phoenix</taxon>
    </lineage>
</organism>
<keyword evidence="11" id="KW-1185">Reference proteome</keyword>
<sequence length="301" mass="32439">MAGALAGTLVSLCLHPVDTVKTIIQANGMGQKSSYLIVRRIISEKGMLGLYRGIASNIASSAPISAIYTFTYESVKGDLLPLLPKEYHSLAHCIAGGCSSIATSFVFTPSERIKQQMQVGLQYQNCWNAMIGCLEKGGVSSLYAGWGAVLCRNIPHSIIKFYTYESLKQLVLGSAKPDASLNTLQTLVCGGLAGSTAALFTTPFDVVKTRLQTQAPGTLGRYNGVLHALQEIAREEGLQGLYKGLTPRLAMYVSQGAIFFASYEFLKAVFALEVPQPPSQVTEIKQKADDLAPSKMHKLHS</sequence>
<name>A0A8B8ZTA9_PHODC</name>
<dbReference type="AlphaFoldDB" id="A0A8B8ZTA9"/>
<dbReference type="PRINTS" id="PR00926">
    <property type="entry name" value="MITOCARRIER"/>
</dbReference>
<dbReference type="GO" id="GO:0016020">
    <property type="term" value="C:membrane"/>
    <property type="evidence" value="ECO:0007669"/>
    <property type="project" value="UniProtKB-SubCell"/>
</dbReference>
<keyword evidence="4 8" id="KW-0812">Transmembrane</keyword>
<comment type="similarity">
    <text evidence="2 9">Belongs to the mitochondrial carrier (TC 2.A.29) family.</text>
</comment>
<dbReference type="InterPro" id="IPR002067">
    <property type="entry name" value="MCP"/>
</dbReference>
<protein>
    <submittedName>
        <fullName evidence="12">S-adenosylmethionine carrier 1, chloroplastic/mitochondrial-like isoform X3</fullName>
    </submittedName>
</protein>
<feature type="signal peptide" evidence="10">
    <location>
        <begin position="1"/>
        <end position="19"/>
    </location>
</feature>
<dbReference type="Gene3D" id="1.50.40.10">
    <property type="entry name" value="Mitochondrial carrier domain"/>
    <property type="match status" value="2"/>
</dbReference>
<comment type="subcellular location">
    <subcellularLocation>
        <location evidence="1">Membrane</location>
        <topology evidence="1">Multi-pass membrane protein</topology>
    </subcellularLocation>
</comment>
<dbReference type="InterPro" id="IPR023395">
    <property type="entry name" value="MCP_dom_sf"/>
</dbReference>
<feature type="chain" id="PRO_5034069536" evidence="10">
    <location>
        <begin position="20"/>
        <end position="301"/>
    </location>
</feature>
<evidence type="ECO:0000256" key="3">
    <source>
        <dbReference type="ARBA" id="ARBA00022448"/>
    </source>
</evidence>
<evidence type="ECO:0000256" key="6">
    <source>
        <dbReference type="ARBA" id="ARBA00022989"/>
    </source>
</evidence>
<evidence type="ECO:0000256" key="1">
    <source>
        <dbReference type="ARBA" id="ARBA00004141"/>
    </source>
</evidence>
<evidence type="ECO:0000256" key="2">
    <source>
        <dbReference type="ARBA" id="ARBA00006375"/>
    </source>
</evidence>
<reference evidence="12" key="1">
    <citation type="submission" date="2025-08" db="UniProtKB">
        <authorList>
            <consortium name="RefSeq"/>
        </authorList>
    </citation>
    <scope>IDENTIFICATION</scope>
    <source>
        <tissue evidence="12">Young leaves</tissue>
    </source>
</reference>